<evidence type="ECO:0000313" key="3">
    <source>
        <dbReference type="EMBL" id="RGS87965.1"/>
    </source>
</evidence>
<comment type="caution">
    <text evidence="3">The sequence shown here is derived from an EMBL/GenBank/DDBJ whole genome shotgun (WGS) entry which is preliminary data.</text>
</comment>
<keyword evidence="1" id="KW-0732">Signal</keyword>
<feature type="signal peptide" evidence="1">
    <location>
        <begin position="1"/>
        <end position="20"/>
    </location>
</feature>
<evidence type="ECO:0008006" key="6">
    <source>
        <dbReference type="Google" id="ProtNLM"/>
    </source>
</evidence>
<gene>
    <name evidence="3" type="ORF">DWX70_00015</name>
    <name evidence="2" type="ORF">F3F51_26650</name>
</gene>
<dbReference type="RefSeq" id="WP_004301043.1">
    <property type="nucleotide sequence ID" value="NZ_CAKJZA010000004.1"/>
</dbReference>
<feature type="chain" id="PRO_5036334354" description="Peptidylprolyl isomerase" evidence="1">
    <location>
        <begin position="21"/>
        <end position="166"/>
    </location>
</feature>
<reference evidence="2 5" key="2">
    <citation type="journal article" date="2019" name="Nat. Med.">
        <title>A library of human gut bacterial isolates paired with longitudinal multiomics data enables mechanistic microbiome research.</title>
        <authorList>
            <person name="Poyet M."/>
            <person name="Groussin M."/>
            <person name="Gibbons S.M."/>
            <person name="Avila-Pacheco J."/>
            <person name="Jiang X."/>
            <person name="Kearney S.M."/>
            <person name="Perrotta A.R."/>
            <person name="Berdy B."/>
            <person name="Zhao S."/>
            <person name="Lieberman T.D."/>
            <person name="Swanson P.K."/>
            <person name="Smith M."/>
            <person name="Roesemann S."/>
            <person name="Alexander J.E."/>
            <person name="Rich S.A."/>
            <person name="Livny J."/>
            <person name="Vlamakis H."/>
            <person name="Clish C."/>
            <person name="Bullock K."/>
            <person name="Deik A."/>
            <person name="Scott J."/>
            <person name="Pierce K.A."/>
            <person name="Xavier R.J."/>
            <person name="Alm E.J."/>
        </authorList>
    </citation>
    <scope>NUCLEOTIDE SEQUENCE [LARGE SCALE GENOMIC DNA]</scope>
    <source>
        <strain evidence="2 5">BIOML-A183</strain>
    </source>
</reference>
<dbReference type="EMBL" id="VWLX01000030">
    <property type="protein sequence ID" value="KAA3798144.1"/>
    <property type="molecule type" value="Genomic_DNA"/>
</dbReference>
<accession>A0A395W536</accession>
<reference evidence="3 4" key="1">
    <citation type="submission" date="2018-08" db="EMBL/GenBank/DDBJ databases">
        <title>A genome reference for cultivated species of the human gut microbiota.</title>
        <authorList>
            <person name="Zou Y."/>
            <person name="Xue W."/>
            <person name="Luo G."/>
        </authorList>
    </citation>
    <scope>NUCLEOTIDE SEQUENCE [LARGE SCALE GENOMIC DNA]</scope>
    <source>
        <strain evidence="3 4">AF20-9LB</strain>
    </source>
</reference>
<evidence type="ECO:0000313" key="2">
    <source>
        <dbReference type="EMBL" id="KAA3798144.1"/>
    </source>
</evidence>
<dbReference type="Proteomes" id="UP000266492">
    <property type="component" value="Unassembled WGS sequence"/>
</dbReference>
<protein>
    <recommendedName>
        <fullName evidence="6">Peptidylprolyl isomerase</fullName>
    </recommendedName>
</protein>
<evidence type="ECO:0000313" key="5">
    <source>
        <dbReference type="Proteomes" id="UP000460135"/>
    </source>
</evidence>
<dbReference type="EMBL" id="QRVZ01000001">
    <property type="protein sequence ID" value="RGS87965.1"/>
    <property type="molecule type" value="Genomic_DNA"/>
</dbReference>
<evidence type="ECO:0000256" key="1">
    <source>
        <dbReference type="SAM" id="SignalP"/>
    </source>
</evidence>
<organism evidence="3 4">
    <name type="scientific">Bacteroides ovatus</name>
    <dbReference type="NCBI Taxonomy" id="28116"/>
    <lineage>
        <taxon>Bacteria</taxon>
        <taxon>Pseudomonadati</taxon>
        <taxon>Bacteroidota</taxon>
        <taxon>Bacteroidia</taxon>
        <taxon>Bacteroidales</taxon>
        <taxon>Bacteroidaceae</taxon>
        <taxon>Bacteroides</taxon>
    </lineage>
</organism>
<dbReference type="GeneID" id="29455743"/>
<dbReference type="KEGG" id="boa:Bovatus_01873"/>
<proteinExistence type="predicted"/>
<evidence type="ECO:0000313" key="4">
    <source>
        <dbReference type="Proteomes" id="UP000266492"/>
    </source>
</evidence>
<dbReference type="AlphaFoldDB" id="A0A395W536"/>
<name>A0A395W536_BACOV</name>
<dbReference type="Proteomes" id="UP000460135">
    <property type="component" value="Unassembled WGS sequence"/>
</dbReference>
<sequence>MYMRCLFTCIFAFCLCSGYAQGWKGAAIEGTRRAAKAAQSKDVRIPKVDDAVVQKIANVVRKEMLFRDSMLSIAKTDTFGIVCQVISKRMKVPGLRLSDMQKRQYATCVNFLIKQLIMRESAYPEFLKEGISKQTVEVVYQMAVERKEKMKELNVDSQCLKYIKDY</sequence>